<name>A0A5C4L3P9_PSEJE</name>
<accession>A0A5C4L3P9</accession>
<protein>
    <submittedName>
        <fullName evidence="1">Uncharacterized protein</fullName>
    </submittedName>
</protein>
<organism evidence="1 2">
    <name type="scientific">Pseudomonas jessenii</name>
    <dbReference type="NCBI Taxonomy" id="77298"/>
    <lineage>
        <taxon>Bacteria</taxon>
        <taxon>Pseudomonadati</taxon>
        <taxon>Pseudomonadota</taxon>
        <taxon>Gammaproteobacteria</taxon>
        <taxon>Pseudomonadales</taxon>
        <taxon>Pseudomonadaceae</taxon>
        <taxon>Pseudomonas</taxon>
    </lineage>
</organism>
<evidence type="ECO:0000313" key="2">
    <source>
        <dbReference type="Proteomes" id="UP000306272"/>
    </source>
</evidence>
<keyword evidence="2" id="KW-1185">Reference proteome</keyword>
<evidence type="ECO:0000313" key="1">
    <source>
        <dbReference type="EMBL" id="TNB98598.1"/>
    </source>
</evidence>
<comment type="caution">
    <text evidence="1">The sequence shown here is derived from an EMBL/GenBank/DDBJ whole genome shotgun (WGS) entry which is preliminary data.</text>
</comment>
<gene>
    <name evidence="1" type="ORF">FHG55_06050</name>
</gene>
<dbReference type="Proteomes" id="UP000306272">
    <property type="component" value="Unassembled WGS sequence"/>
</dbReference>
<dbReference type="AlphaFoldDB" id="A0A5C4L3P9"/>
<dbReference type="RefSeq" id="WP_135295826.1">
    <property type="nucleotide sequence ID" value="NZ_VDDB01000005.1"/>
</dbReference>
<dbReference type="EMBL" id="VDDB01000005">
    <property type="protein sequence ID" value="TNB98598.1"/>
    <property type="molecule type" value="Genomic_DNA"/>
</dbReference>
<proteinExistence type="predicted"/>
<reference evidence="1" key="1">
    <citation type="submission" date="2019-06" db="EMBL/GenBank/DDBJ databases">
        <title>Pseudomonas-derived Butenolides : (Bio)synthesis of Styrolides.</title>
        <authorList>
            <person name="Klapper M."/>
            <person name="Chowdhury S."/>
            <person name="Stallforth P."/>
        </authorList>
    </citation>
    <scope>NUCLEOTIDE SEQUENCE [LARGE SCALE GENOMIC DNA]</scope>
    <source>
        <strain evidence="1">EC-S101</strain>
    </source>
</reference>
<sequence length="217" mass="24458">MIKESPLGKLITSLQENISEGRLDKAAIEKATKELAKLGYQYDEDVFPRLVGTENFSNNSSDSPQDLAEALLWKLGKWKAYKKFCANYATEQPVSTNTDVVFYAFAMHLKDKINPIYDQHAIRSLWAIFGKLTADERQKCKSLLFDTKNKWKQSGTGKSAVDCYSIFVKYVNYLVLASGGVSKSELDRLLMPLGQAIKKSTKTYIEFEALCGWPRSG</sequence>